<dbReference type="PANTHER" id="PTHR11699">
    <property type="entry name" value="ALDEHYDE DEHYDROGENASE-RELATED"/>
    <property type="match status" value="1"/>
</dbReference>
<dbReference type="Gene3D" id="3.40.309.10">
    <property type="entry name" value="Aldehyde Dehydrogenase, Chain A, domain 2"/>
    <property type="match status" value="1"/>
</dbReference>
<dbReference type="Proteomes" id="UP000306628">
    <property type="component" value="Unassembled WGS sequence"/>
</dbReference>
<evidence type="ECO:0000259" key="5">
    <source>
        <dbReference type="Pfam" id="PF00171"/>
    </source>
</evidence>
<feature type="active site" evidence="3">
    <location>
        <position position="152"/>
    </location>
</feature>
<dbReference type="OrthoDB" id="6882680at2"/>
<evidence type="ECO:0000256" key="2">
    <source>
        <dbReference type="ARBA" id="ARBA00023002"/>
    </source>
</evidence>
<dbReference type="PROSITE" id="PS00687">
    <property type="entry name" value="ALDEHYDE_DEHYDR_GLU"/>
    <property type="match status" value="1"/>
</dbReference>
<keyword evidence="2 4" id="KW-0560">Oxidoreductase</keyword>
<dbReference type="Pfam" id="PF00171">
    <property type="entry name" value="Aldedh"/>
    <property type="match status" value="1"/>
</dbReference>
<dbReference type="SUPFAM" id="SSF53720">
    <property type="entry name" value="ALDH-like"/>
    <property type="match status" value="1"/>
</dbReference>
<dbReference type="RefSeq" id="WP_138696315.1">
    <property type="nucleotide sequence ID" value="NZ_VCKX01000243.1"/>
</dbReference>
<dbReference type="GO" id="GO:0016620">
    <property type="term" value="F:oxidoreductase activity, acting on the aldehyde or oxo group of donors, NAD or NADP as acceptor"/>
    <property type="evidence" value="ECO:0007669"/>
    <property type="project" value="InterPro"/>
</dbReference>
<name>A0A5S4GE24_9ACTN</name>
<evidence type="ECO:0000313" key="6">
    <source>
        <dbReference type="EMBL" id="TMR24330.1"/>
    </source>
</evidence>
<gene>
    <name evidence="6" type="ORF">ETD85_46815</name>
</gene>
<reference evidence="6 7" key="1">
    <citation type="submission" date="2019-05" db="EMBL/GenBank/DDBJ databases">
        <title>Draft genome sequence of Nonomuraea zeae DSM 100528.</title>
        <authorList>
            <person name="Saricaoglu S."/>
            <person name="Isik K."/>
        </authorList>
    </citation>
    <scope>NUCLEOTIDE SEQUENCE [LARGE SCALE GENOMIC DNA]</scope>
    <source>
        <strain evidence="6 7">DSM 100528</strain>
    </source>
</reference>
<sequence>MHDRKYPSTPEVVLLHPPEVGEQLRGEVVPASAEHLHYTVREPYGVVGRILPYNHPIMFAAGKIAAPLVAGNTVIVKPAHQTPLSALRMGELFADLLPPGVLNVVTGAGPEPGAAIAAHPGIRRIAFIGGERTGRAIQESAARVAVKHVTLELGGKNAMVVFPDADLEAAAASAVKGMNLTASTGQSCGSTSRLLLHSDVADVVIDRVRALMEGLVVGHPLDPGTDVGPLVSGEHAARVLAHVEAARREGAVVAAGGGRPAHLERGYFVEPTLLTGVRQDMSVANHEIFGPVLSVLTFTREEEALCLANAVEYGLTAAVWTRDLARAHRFAAAFEAGFVWVNGSSQHFPGVPYGGVKASGVGREESAEELLGFTQTKAVTVFGARTGFQR</sequence>
<dbReference type="AlphaFoldDB" id="A0A5S4GE24"/>
<dbReference type="FunFam" id="3.40.309.10:FF:000012">
    <property type="entry name" value="Betaine aldehyde dehydrogenase"/>
    <property type="match status" value="1"/>
</dbReference>
<feature type="domain" description="Aldehyde dehydrogenase" evidence="5">
    <location>
        <begin position="20"/>
        <end position="379"/>
    </location>
</feature>
<dbReference type="InterPro" id="IPR015590">
    <property type="entry name" value="Aldehyde_DH_dom"/>
</dbReference>
<dbReference type="InterPro" id="IPR016163">
    <property type="entry name" value="Ald_DH_C"/>
</dbReference>
<comment type="caution">
    <text evidence="6">The sequence shown here is derived from an EMBL/GenBank/DDBJ whole genome shotgun (WGS) entry which is preliminary data.</text>
</comment>
<protein>
    <submittedName>
        <fullName evidence="6">Aldehyde dehydrogenase family protein</fullName>
    </submittedName>
</protein>
<evidence type="ECO:0000256" key="3">
    <source>
        <dbReference type="PROSITE-ProRule" id="PRU10007"/>
    </source>
</evidence>
<evidence type="ECO:0000256" key="4">
    <source>
        <dbReference type="RuleBase" id="RU003345"/>
    </source>
</evidence>
<dbReference type="Gene3D" id="3.40.605.10">
    <property type="entry name" value="Aldehyde Dehydrogenase, Chain A, domain 1"/>
    <property type="match status" value="1"/>
</dbReference>
<proteinExistence type="inferred from homology"/>
<organism evidence="6 7">
    <name type="scientific">Nonomuraea zeae</name>
    <dbReference type="NCBI Taxonomy" id="1642303"/>
    <lineage>
        <taxon>Bacteria</taxon>
        <taxon>Bacillati</taxon>
        <taxon>Actinomycetota</taxon>
        <taxon>Actinomycetes</taxon>
        <taxon>Streptosporangiales</taxon>
        <taxon>Streptosporangiaceae</taxon>
        <taxon>Nonomuraea</taxon>
    </lineage>
</organism>
<dbReference type="InterPro" id="IPR016162">
    <property type="entry name" value="Ald_DH_N"/>
</dbReference>
<dbReference type="EMBL" id="VCKX01000243">
    <property type="protein sequence ID" value="TMR24330.1"/>
    <property type="molecule type" value="Genomic_DNA"/>
</dbReference>
<dbReference type="InterPro" id="IPR016161">
    <property type="entry name" value="Ald_DH/histidinol_DH"/>
</dbReference>
<keyword evidence="7" id="KW-1185">Reference proteome</keyword>
<accession>A0A5S4GE24</accession>
<comment type="similarity">
    <text evidence="1 4">Belongs to the aldehyde dehydrogenase family.</text>
</comment>
<evidence type="ECO:0000256" key="1">
    <source>
        <dbReference type="ARBA" id="ARBA00009986"/>
    </source>
</evidence>
<evidence type="ECO:0000313" key="7">
    <source>
        <dbReference type="Proteomes" id="UP000306628"/>
    </source>
</evidence>
<dbReference type="InterPro" id="IPR029510">
    <property type="entry name" value="Ald_DH_CS_GLU"/>
</dbReference>